<keyword evidence="2" id="KW-1185">Reference proteome</keyword>
<dbReference type="InterPro" id="IPR027417">
    <property type="entry name" value="P-loop_NTPase"/>
</dbReference>
<dbReference type="EMBL" id="FWYD01000014">
    <property type="protein sequence ID" value="SMC96802.1"/>
    <property type="molecule type" value="Genomic_DNA"/>
</dbReference>
<protein>
    <recommendedName>
        <fullName evidence="3">Sulfotransferase family protein</fullName>
    </recommendedName>
</protein>
<dbReference type="Gene3D" id="3.40.50.300">
    <property type="entry name" value="P-loop containing nucleotide triphosphate hydrolases"/>
    <property type="match status" value="1"/>
</dbReference>
<dbReference type="Pfam" id="PF17784">
    <property type="entry name" value="Sulfotransfer_4"/>
    <property type="match status" value="1"/>
</dbReference>
<evidence type="ECO:0008006" key="3">
    <source>
        <dbReference type="Google" id="ProtNLM"/>
    </source>
</evidence>
<dbReference type="SUPFAM" id="SSF52540">
    <property type="entry name" value="P-loop containing nucleoside triphosphate hydrolases"/>
    <property type="match status" value="1"/>
</dbReference>
<dbReference type="AlphaFoldDB" id="A0A1W2DIB1"/>
<dbReference type="OrthoDB" id="7833823at2"/>
<dbReference type="STRING" id="1387277.SAMN06295998_11444"/>
<sequence length="212" mass="23331">MSRLRVINLGLPKSGTTTLATALRAAGLIVADHRIRRSQTDDPHLAGTFVARQLYEGLFRSGDPLEFLGDFDALTEISVITPTLSLWPQTDWGVIDAIRQRHPDVRFVCSRRDARTLSGSMLRWADLGMSRLPGGAIPGLPSGFGETTLQRVTWIEGHYAHMRQLFRGARDFLEYHVEDTDAPAQIGAFLGVDLPWWGKANVNASLPSPGAV</sequence>
<name>A0A1W2DIB1_9RHOB</name>
<gene>
    <name evidence="1" type="ORF">SAMN06295998_11444</name>
</gene>
<dbReference type="RefSeq" id="WP_084353783.1">
    <property type="nucleotide sequence ID" value="NZ_FWYD01000014.1"/>
</dbReference>
<accession>A0A1W2DIB1</accession>
<dbReference type="Proteomes" id="UP000192330">
    <property type="component" value="Unassembled WGS sequence"/>
</dbReference>
<evidence type="ECO:0000313" key="1">
    <source>
        <dbReference type="EMBL" id="SMC96802.1"/>
    </source>
</evidence>
<dbReference type="InterPro" id="IPR040632">
    <property type="entry name" value="Sulfotransfer_4"/>
</dbReference>
<proteinExistence type="predicted"/>
<reference evidence="1 2" key="1">
    <citation type="submission" date="2017-04" db="EMBL/GenBank/DDBJ databases">
        <authorList>
            <person name="Afonso C.L."/>
            <person name="Miller P.J."/>
            <person name="Scott M.A."/>
            <person name="Spackman E."/>
            <person name="Goraichik I."/>
            <person name="Dimitrov K.M."/>
            <person name="Suarez D.L."/>
            <person name="Swayne D.E."/>
        </authorList>
    </citation>
    <scope>NUCLEOTIDE SEQUENCE [LARGE SCALE GENOMIC DNA]</scope>
    <source>
        <strain evidence="1 2">CGMCC 1.12644</strain>
    </source>
</reference>
<evidence type="ECO:0000313" key="2">
    <source>
        <dbReference type="Proteomes" id="UP000192330"/>
    </source>
</evidence>
<dbReference type="PANTHER" id="PTHR36978">
    <property type="entry name" value="P-LOOP CONTAINING NUCLEOTIDE TRIPHOSPHATE HYDROLASE"/>
    <property type="match status" value="1"/>
</dbReference>
<organism evidence="1 2">
    <name type="scientific">Primorskyibacter flagellatus</name>
    <dbReference type="NCBI Taxonomy" id="1387277"/>
    <lineage>
        <taxon>Bacteria</taxon>
        <taxon>Pseudomonadati</taxon>
        <taxon>Pseudomonadota</taxon>
        <taxon>Alphaproteobacteria</taxon>
        <taxon>Rhodobacterales</taxon>
        <taxon>Roseobacteraceae</taxon>
        <taxon>Primorskyibacter</taxon>
    </lineage>
</organism>
<dbReference type="PANTHER" id="PTHR36978:SF4">
    <property type="entry name" value="P-LOOP CONTAINING NUCLEOSIDE TRIPHOSPHATE HYDROLASE PROTEIN"/>
    <property type="match status" value="1"/>
</dbReference>